<dbReference type="AlphaFoldDB" id="A0A1J4TC95"/>
<dbReference type="InterPro" id="IPR029033">
    <property type="entry name" value="His_PPase_superfam"/>
</dbReference>
<dbReference type="Proteomes" id="UP000182860">
    <property type="component" value="Unassembled WGS sequence"/>
</dbReference>
<dbReference type="Gene3D" id="3.40.50.1240">
    <property type="entry name" value="Phosphoglycerate mutase-like"/>
    <property type="match status" value="1"/>
</dbReference>
<evidence type="ECO:0000256" key="1">
    <source>
        <dbReference type="ARBA" id="ARBA00022801"/>
    </source>
</evidence>
<dbReference type="InterPro" id="IPR051021">
    <property type="entry name" value="Mito_Ser/Thr_phosphatase"/>
</dbReference>
<dbReference type="SMART" id="SM00855">
    <property type="entry name" value="PGAM"/>
    <property type="match status" value="1"/>
</dbReference>
<gene>
    <name evidence="2" type="ORF">AUJ35_00060</name>
</gene>
<protein>
    <recommendedName>
        <fullName evidence="4">Phosphoglycerate mutase</fullName>
    </recommendedName>
</protein>
<dbReference type="GO" id="GO:0016787">
    <property type="term" value="F:hydrolase activity"/>
    <property type="evidence" value="ECO:0007669"/>
    <property type="project" value="UniProtKB-KW"/>
</dbReference>
<evidence type="ECO:0000313" key="3">
    <source>
        <dbReference type="Proteomes" id="UP000182860"/>
    </source>
</evidence>
<evidence type="ECO:0000313" key="2">
    <source>
        <dbReference type="EMBL" id="OIO08523.1"/>
    </source>
</evidence>
<dbReference type="InterPro" id="IPR013078">
    <property type="entry name" value="His_Pase_superF_clade-1"/>
</dbReference>
<dbReference type="SUPFAM" id="SSF53254">
    <property type="entry name" value="Phosphoglycerate mutase-like"/>
    <property type="match status" value="1"/>
</dbReference>
<keyword evidence="1" id="KW-0378">Hydrolase</keyword>
<dbReference type="Pfam" id="PF00300">
    <property type="entry name" value="His_Phos_1"/>
    <property type="match status" value="1"/>
</dbReference>
<sequence>MTRRHYQSPYSKIKPKIRRPYSIIYLIRHCNPDYSSEHLVGDFNMPLSDIGLRQREYLTQHLLEKQIDKVYSSELLRAQETAQPFAERAGKKIIIDSRLNEIDWKDWFRIKYFNMSEAARAKSSKQYKKLDKDLDKMQTVGRRLIADIYKHNKGKAVALFCHGNIIKSIITGILDANIIGFLSLEIFQSSISKLVIDRDGYIKINYINNIGHLPHEPNEDLFITLVD</sequence>
<proteinExistence type="predicted"/>
<dbReference type="CDD" id="cd07067">
    <property type="entry name" value="HP_PGM_like"/>
    <property type="match status" value="1"/>
</dbReference>
<dbReference type="PANTHER" id="PTHR20935">
    <property type="entry name" value="PHOSPHOGLYCERATE MUTASE-RELATED"/>
    <property type="match status" value="1"/>
</dbReference>
<comment type="caution">
    <text evidence="2">The sequence shown here is derived from an EMBL/GenBank/DDBJ whole genome shotgun (WGS) entry which is preliminary data.</text>
</comment>
<evidence type="ECO:0008006" key="4">
    <source>
        <dbReference type="Google" id="ProtNLM"/>
    </source>
</evidence>
<accession>A0A1J4TC95</accession>
<dbReference type="EMBL" id="MNUV01000002">
    <property type="protein sequence ID" value="OIO08523.1"/>
    <property type="molecule type" value="Genomic_DNA"/>
</dbReference>
<dbReference type="PANTHER" id="PTHR20935:SF0">
    <property type="entry name" value="SERINE_THREONINE-PROTEIN PHOSPHATASE PGAM5, MITOCHONDRIAL"/>
    <property type="match status" value="1"/>
</dbReference>
<name>A0A1J4TC95_9BACT</name>
<reference evidence="2 3" key="1">
    <citation type="journal article" date="2016" name="Environ. Microbiol.">
        <title>Genomic resolution of a cold subsurface aquifer community provides metabolic insights for novel microbes adapted to high CO concentrations.</title>
        <authorList>
            <person name="Probst A.J."/>
            <person name="Castelle C.J."/>
            <person name="Singh A."/>
            <person name="Brown C.T."/>
            <person name="Anantharaman K."/>
            <person name="Sharon I."/>
            <person name="Hug L.A."/>
            <person name="Burstein D."/>
            <person name="Emerson J.B."/>
            <person name="Thomas B.C."/>
            <person name="Banfield J.F."/>
        </authorList>
    </citation>
    <scope>NUCLEOTIDE SEQUENCE [LARGE SCALE GENOMIC DNA]</scope>
    <source>
        <strain evidence="2">CG1_02_41_21</strain>
    </source>
</reference>
<organism evidence="2 3">
    <name type="scientific">Candidatus Falkowbacteria bacterium CG1_02_41_21</name>
    <dbReference type="NCBI Taxonomy" id="1805147"/>
    <lineage>
        <taxon>Bacteria</taxon>
        <taxon>Candidatus Falkowiibacteriota</taxon>
    </lineage>
</organism>